<reference evidence="1 2" key="1">
    <citation type="submission" date="2016-10" db="EMBL/GenBank/DDBJ databases">
        <authorList>
            <person name="de Groot N.N."/>
        </authorList>
    </citation>
    <scope>NUCLEOTIDE SEQUENCE [LARGE SCALE GENOMIC DNA]</scope>
    <source>
        <strain evidence="1 2">DSM 16199</strain>
    </source>
</reference>
<dbReference type="Proteomes" id="UP000199550">
    <property type="component" value="Unassembled WGS sequence"/>
</dbReference>
<dbReference type="STRING" id="195913.SAMN04488004_102270"/>
<dbReference type="AlphaFoldDB" id="A0A1I4CMS6"/>
<sequence>MSNPDLTTDTTEVRQRVLSRWENEGGAMTKTAFETNSEVPDLTNAELVHLRMRVIALENLMIAVLAEGSDQQRQLALDMGDYIAPRAGATQHLLTIHASHHMTELVHRSDRFRTSAFATKP</sequence>
<accession>A0A1I4CMS6</accession>
<proteinExistence type="predicted"/>
<organism evidence="1 2">
    <name type="scientific">Loktanella salsilacus</name>
    <dbReference type="NCBI Taxonomy" id="195913"/>
    <lineage>
        <taxon>Bacteria</taxon>
        <taxon>Pseudomonadati</taxon>
        <taxon>Pseudomonadota</taxon>
        <taxon>Alphaproteobacteria</taxon>
        <taxon>Rhodobacterales</taxon>
        <taxon>Roseobacteraceae</taxon>
        <taxon>Loktanella</taxon>
    </lineage>
</organism>
<protein>
    <submittedName>
        <fullName evidence="1">Uncharacterized protein</fullName>
    </submittedName>
</protein>
<dbReference type="RefSeq" id="WP_175499135.1">
    <property type="nucleotide sequence ID" value="NZ_CAXYBM010000021.1"/>
</dbReference>
<keyword evidence="2" id="KW-1185">Reference proteome</keyword>
<evidence type="ECO:0000313" key="2">
    <source>
        <dbReference type="Proteomes" id="UP000199550"/>
    </source>
</evidence>
<gene>
    <name evidence="1" type="ORF">SAMN04488004_102270</name>
</gene>
<dbReference type="EMBL" id="FOTF01000002">
    <property type="protein sequence ID" value="SFK82574.1"/>
    <property type="molecule type" value="Genomic_DNA"/>
</dbReference>
<evidence type="ECO:0000313" key="1">
    <source>
        <dbReference type="EMBL" id="SFK82574.1"/>
    </source>
</evidence>
<name>A0A1I4CMS6_9RHOB</name>